<keyword evidence="2" id="KW-0732">Signal</keyword>
<organism evidence="3 4">
    <name type="scientific">Drosophila guanche</name>
    <name type="common">Fruit fly</name>
    <dbReference type="NCBI Taxonomy" id="7266"/>
    <lineage>
        <taxon>Eukaryota</taxon>
        <taxon>Metazoa</taxon>
        <taxon>Ecdysozoa</taxon>
        <taxon>Arthropoda</taxon>
        <taxon>Hexapoda</taxon>
        <taxon>Insecta</taxon>
        <taxon>Pterygota</taxon>
        <taxon>Neoptera</taxon>
        <taxon>Endopterygota</taxon>
        <taxon>Diptera</taxon>
        <taxon>Brachycera</taxon>
        <taxon>Muscomorpha</taxon>
        <taxon>Ephydroidea</taxon>
        <taxon>Drosophilidae</taxon>
        <taxon>Drosophila</taxon>
        <taxon>Sophophora</taxon>
    </lineage>
</organism>
<accession>A0A3B0JMN2</accession>
<feature type="region of interest" description="Disordered" evidence="1">
    <location>
        <begin position="58"/>
        <end position="84"/>
    </location>
</feature>
<feature type="chain" id="PRO_5017326570" evidence="2">
    <location>
        <begin position="20"/>
        <end position="103"/>
    </location>
</feature>
<evidence type="ECO:0000256" key="1">
    <source>
        <dbReference type="SAM" id="MobiDB-lite"/>
    </source>
</evidence>
<keyword evidence="4" id="KW-1185">Reference proteome</keyword>
<dbReference type="Proteomes" id="UP000268350">
    <property type="component" value="Unassembled WGS sequence"/>
</dbReference>
<feature type="compositionally biased region" description="Polar residues" evidence="1">
    <location>
        <begin position="74"/>
        <end position="84"/>
    </location>
</feature>
<protein>
    <submittedName>
        <fullName evidence="3">Uncharacterized protein</fullName>
    </submittedName>
</protein>
<name>A0A3B0JMN2_DROGU</name>
<dbReference type="OrthoDB" id="7863151at2759"/>
<proteinExistence type="predicted"/>
<dbReference type="AlphaFoldDB" id="A0A3B0JMN2"/>
<evidence type="ECO:0000256" key="2">
    <source>
        <dbReference type="SAM" id="SignalP"/>
    </source>
</evidence>
<gene>
    <name evidence="3" type="ORF">DGUA_6G002218</name>
</gene>
<dbReference type="EMBL" id="OUUW01000001">
    <property type="protein sequence ID" value="SPP74566.1"/>
    <property type="molecule type" value="Genomic_DNA"/>
</dbReference>
<evidence type="ECO:0000313" key="3">
    <source>
        <dbReference type="EMBL" id="SPP74566.1"/>
    </source>
</evidence>
<reference evidence="4" key="1">
    <citation type="submission" date="2018-01" db="EMBL/GenBank/DDBJ databases">
        <authorList>
            <person name="Alioto T."/>
            <person name="Alioto T."/>
        </authorList>
    </citation>
    <scope>NUCLEOTIDE SEQUENCE [LARGE SCALE GENOMIC DNA]</scope>
</reference>
<sequence>MLTLLRLLLVCAILGQIFGLDEREYDPLVAPLATAVPKPLQLWRSFANQVRLTFSRWQPQRKPKPTTEPLANPTVKTRTRSTTPQPELQFYGALNPIYQMGNF</sequence>
<feature type="signal peptide" evidence="2">
    <location>
        <begin position="1"/>
        <end position="19"/>
    </location>
</feature>
<evidence type="ECO:0000313" key="4">
    <source>
        <dbReference type="Proteomes" id="UP000268350"/>
    </source>
</evidence>